<gene>
    <name evidence="6" type="ORF">J1777_10525</name>
</gene>
<evidence type="ECO:0000256" key="1">
    <source>
        <dbReference type="ARBA" id="ARBA00008416"/>
    </source>
</evidence>
<accession>A0A939H1K3</accession>
<reference evidence="6" key="1">
    <citation type="submission" date="2021-03" db="EMBL/GenBank/DDBJ databases">
        <title>Comamonas denitrificans.</title>
        <authorList>
            <person name="Finster K."/>
        </authorList>
    </citation>
    <scope>NUCLEOTIDE SEQUENCE</scope>
    <source>
        <strain evidence="6">MM2021_4</strain>
    </source>
</reference>
<feature type="domain" description="Pirin C-terminal" evidence="5">
    <location>
        <begin position="217"/>
        <end position="320"/>
    </location>
</feature>
<evidence type="ECO:0000259" key="5">
    <source>
        <dbReference type="Pfam" id="PF05726"/>
    </source>
</evidence>
<evidence type="ECO:0000256" key="2">
    <source>
        <dbReference type="RuleBase" id="RU003457"/>
    </source>
</evidence>
<proteinExistence type="inferred from homology"/>
<dbReference type="InterPro" id="IPR011051">
    <property type="entry name" value="RmlC_Cupin_sf"/>
</dbReference>
<evidence type="ECO:0000259" key="4">
    <source>
        <dbReference type="Pfam" id="PF02678"/>
    </source>
</evidence>
<name>A0A939H1K3_9BURK</name>
<dbReference type="Proteomes" id="UP000664731">
    <property type="component" value="Unassembled WGS sequence"/>
</dbReference>
<organism evidence="6 7">
    <name type="scientific">Comamonas denitrificans</name>
    <dbReference type="NCBI Taxonomy" id="117506"/>
    <lineage>
        <taxon>Bacteria</taxon>
        <taxon>Pseudomonadati</taxon>
        <taxon>Pseudomonadota</taxon>
        <taxon>Betaproteobacteria</taxon>
        <taxon>Burkholderiales</taxon>
        <taxon>Comamonadaceae</taxon>
        <taxon>Comamonas</taxon>
    </lineage>
</organism>
<protein>
    <submittedName>
        <fullName evidence="6">Pirin family protein</fullName>
    </submittedName>
</protein>
<dbReference type="RefSeq" id="WP_207575658.1">
    <property type="nucleotide sequence ID" value="NZ_JAFNME010000023.1"/>
</dbReference>
<dbReference type="InterPro" id="IPR012093">
    <property type="entry name" value="Pirin"/>
</dbReference>
<evidence type="ECO:0000256" key="3">
    <source>
        <dbReference type="SAM" id="MobiDB-lite"/>
    </source>
</evidence>
<dbReference type="Gene3D" id="2.60.120.10">
    <property type="entry name" value="Jelly Rolls"/>
    <property type="match status" value="2"/>
</dbReference>
<dbReference type="Pfam" id="PF05726">
    <property type="entry name" value="Pirin_C"/>
    <property type="match status" value="1"/>
</dbReference>
<dbReference type="InterPro" id="IPR003829">
    <property type="entry name" value="Pirin_N_dom"/>
</dbReference>
<dbReference type="EMBL" id="JAFNME010000023">
    <property type="protein sequence ID" value="MBO1250255.1"/>
    <property type="molecule type" value="Genomic_DNA"/>
</dbReference>
<feature type="domain" description="Pirin N-terminal" evidence="4">
    <location>
        <begin position="70"/>
        <end position="148"/>
    </location>
</feature>
<dbReference type="Pfam" id="PF02678">
    <property type="entry name" value="Pirin"/>
    <property type="match status" value="1"/>
</dbReference>
<dbReference type="AlphaFoldDB" id="A0A939H1K3"/>
<dbReference type="PANTHER" id="PTHR13903:SF8">
    <property type="entry name" value="PIRIN"/>
    <property type="match status" value="1"/>
</dbReference>
<dbReference type="InterPro" id="IPR008778">
    <property type="entry name" value="Pirin_C_dom"/>
</dbReference>
<feature type="region of interest" description="Disordered" evidence="3">
    <location>
        <begin position="324"/>
        <end position="354"/>
    </location>
</feature>
<dbReference type="InterPro" id="IPR014710">
    <property type="entry name" value="RmlC-like_jellyroll"/>
</dbReference>
<comment type="similarity">
    <text evidence="1 2">Belongs to the pirin family.</text>
</comment>
<dbReference type="PANTHER" id="PTHR13903">
    <property type="entry name" value="PIRIN-RELATED"/>
    <property type="match status" value="1"/>
</dbReference>
<comment type="caution">
    <text evidence="6">The sequence shown here is derived from an EMBL/GenBank/DDBJ whole genome shotgun (WGS) entry which is preliminary data.</text>
</comment>
<evidence type="ECO:0000313" key="6">
    <source>
        <dbReference type="EMBL" id="MBO1250255.1"/>
    </source>
</evidence>
<dbReference type="SUPFAM" id="SSF51182">
    <property type="entry name" value="RmlC-like cupins"/>
    <property type="match status" value="1"/>
</dbReference>
<keyword evidence="7" id="KW-1185">Reference proteome</keyword>
<evidence type="ECO:0000313" key="7">
    <source>
        <dbReference type="Proteomes" id="UP000664731"/>
    </source>
</evidence>
<sequence length="354" mass="38610">MSSSSSSSSSSPILRRLPLGSQWPCMNPFLFCAHHLDAYPKGNGAYGPDAALLAGRNLGHDFSGQDGWNMYHGHTVPGFPVHPHRGFETITLVRQGMLDHADSLGAMARFGEGDVQWMTAGSGVQHTEMFPLLHTDRPNPLQLFQIWLNLPASHKMDPAHFTMYWNETIPRLHHHDAAGHTTTVTVVAGPLPGAEAPLPPPPASWAAQAGSDVAVWIIELAPGAQWQLPAATNKEAVRVLYWYEGDGLSVENKAEQAQTALQLDSQHAVQLHNTGQQTAALLLLQGVPIDEPVARYGPFVMNTEAEIHQAISDYRRTQFGGWPWPESAPVHGPTPRRFARRPGKTEDECPPAAA</sequence>